<dbReference type="Gene3D" id="3.40.50.1820">
    <property type="entry name" value="alpha/beta hydrolase"/>
    <property type="match status" value="1"/>
</dbReference>
<dbReference type="Gene3D" id="1.10.287.410">
    <property type="match status" value="1"/>
</dbReference>
<accession>A0A1E5RHR6</accession>
<keyword evidence="4 11" id="KW-0121">Carboxypeptidase</keyword>
<evidence type="ECO:0000256" key="11">
    <source>
        <dbReference type="RuleBase" id="RU361156"/>
    </source>
</evidence>
<evidence type="ECO:0000256" key="3">
    <source>
        <dbReference type="ARBA" id="ARBA00022554"/>
    </source>
</evidence>
<evidence type="ECO:0000256" key="2">
    <source>
        <dbReference type="ARBA" id="ARBA00009431"/>
    </source>
</evidence>
<keyword evidence="3" id="KW-0926">Vacuole</keyword>
<dbReference type="PRINTS" id="PR00724">
    <property type="entry name" value="CRBOXYPTASEC"/>
</dbReference>
<comment type="similarity">
    <text evidence="2 11">Belongs to the peptidase S10 family.</text>
</comment>
<dbReference type="SUPFAM" id="SSF53474">
    <property type="entry name" value="alpha/beta-Hydrolases"/>
    <property type="match status" value="1"/>
</dbReference>
<comment type="caution">
    <text evidence="12">The sequence shown here is derived from an EMBL/GenBank/DDBJ whole genome shotgun (WGS) entry which is preliminary data.</text>
</comment>
<dbReference type="InterPro" id="IPR029058">
    <property type="entry name" value="AB_hydrolase_fold"/>
</dbReference>
<feature type="chain" id="PRO_5009028107" description="Carboxypeptidase" evidence="11">
    <location>
        <begin position="26"/>
        <end position="583"/>
    </location>
</feature>
<name>A0A1E5RHR6_9ASCO</name>
<keyword evidence="13" id="KW-1185">Reference proteome</keyword>
<evidence type="ECO:0000256" key="7">
    <source>
        <dbReference type="ARBA" id="ARBA00022801"/>
    </source>
</evidence>
<dbReference type="EMBL" id="LPNM01000006">
    <property type="protein sequence ID" value="OEJ86424.1"/>
    <property type="molecule type" value="Genomic_DNA"/>
</dbReference>
<keyword evidence="7 11" id="KW-0378">Hydrolase</keyword>
<dbReference type="GO" id="GO:0006995">
    <property type="term" value="P:cellular response to nitrogen starvation"/>
    <property type="evidence" value="ECO:0007669"/>
    <property type="project" value="UniProtKB-ARBA"/>
</dbReference>
<feature type="signal peptide" evidence="11">
    <location>
        <begin position="1"/>
        <end position="25"/>
    </location>
</feature>
<dbReference type="OrthoDB" id="443318at2759"/>
<dbReference type="GO" id="GO:0031638">
    <property type="term" value="P:zymogen activation"/>
    <property type="evidence" value="ECO:0007669"/>
    <property type="project" value="UniProtKB-ARBA"/>
</dbReference>
<reference evidence="13" key="1">
    <citation type="journal article" date="2016" name="Genome Announc.">
        <title>Genome sequences of three species of Hanseniaspora isolated from spontaneous wine fermentations.</title>
        <authorList>
            <person name="Sternes P.R."/>
            <person name="Lee D."/>
            <person name="Kutyna D.R."/>
            <person name="Borneman A.R."/>
        </authorList>
    </citation>
    <scope>NUCLEOTIDE SEQUENCE [LARGE SCALE GENOMIC DNA]</scope>
    <source>
        <strain evidence="13">AWRI3579</strain>
    </source>
</reference>
<dbReference type="Pfam" id="PF00450">
    <property type="entry name" value="Peptidase_S10"/>
    <property type="match status" value="1"/>
</dbReference>
<comment type="catalytic activity">
    <reaction evidence="10">
        <text>Release of a C-terminal amino acid with broad specificity.</text>
        <dbReference type="EC" id="3.4.16.5"/>
    </reaction>
</comment>
<dbReference type="GO" id="GO:0046938">
    <property type="term" value="P:phytochelatin biosynthetic process"/>
    <property type="evidence" value="ECO:0007669"/>
    <property type="project" value="UniProtKB-ARBA"/>
</dbReference>
<keyword evidence="6 11" id="KW-0732">Signal</keyword>
<dbReference type="AlphaFoldDB" id="A0A1E5RHR6"/>
<evidence type="ECO:0000256" key="6">
    <source>
        <dbReference type="ARBA" id="ARBA00022729"/>
    </source>
</evidence>
<keyword evidence="5 11" id="KW-0645">Protease</keyword>
<keyword evidence="8" id="KW-1015">Disulfide bond</keyword>
<dbReference type="GO" id="GO:0004185">
    <property type="term" value="F:serine-type carboxypeptidase activity"/>
    <property type="evidence" value="ECO:0007669"/>
    <property type="project" value="UniProtKB-UniRule"/>
</dbReference>
<organism evidence="12 13">
    <name type="scientific">Hanseniaspora osmophila</name>
    <dbReference type="NCBI Taxonomy" id="56408"/>
    <lineage>
        <taxon>Eukaryota</taxon>
        <taxon>Fungi</taxon>
        <taxon>Dikarya</taxon>
        <taxon>Ascomycota</taxon>
        <taxon>Saccharomycotina</taxon>
        <taxon>Saccharomycetes</taxon>
        <taxon>Saccharomycodales</taxon>
        <taxon>Saccharomycodaceae</taxon>
        <taxon>Hanseniaspora</taxon>
    </lineage>
</organism>
<dbReference type="Proteomes" id="UP000095728">
    <property type="component" value="Unassembled WGS sequence"/>
</dbReference>
<dbReference type="PANTHER" id="PTHR11802">
    <property type="entry name" value="SERINE PROTEASE FAMILY S10 SERINE CARBOXYPEPTIDASE"/>
    <property type="match status" value="1"/>
</dbReference>
<evidence type="ECO:0000256" key="1">
    <source>
        <dbReference type="ARBA" id="ARBA00004116"/>
    </source>
</evidence>
<dbReference type="STRING" id="56408.A0A1E5RHR6"/>
<evidence type="ECO:0000256" key="8">
    <source>
        <dbReference type="ARBA" id="ARBA00023157"/>
    </source>
</evidence>
<dbReference type="PROSITE" id="PS00131">
    <property type="entry name" value="CARBOXYPEPT_SER_SER"/>
    <property type="match status" value="1"/>
</dbReference>
<dbReference type="InterPro" id="IPR001563">
    <property type="entry name" value="Peptidase_S10"/>
</dbReference>
<evidence type="ECO:0000256" key="9">
    <source>
        <dbReference type="ARBA" id="ARBA00023180"/>
    </source>
</evidence>
<dbReference type="InParanoid" id="A0A1E5RHR6"/>
<sequence>MQLPLTSSSLLLLPLMTLLLNSVSAEHQDAFKMNYDNVNELKNNEIMNSKNNNKNNNNPTSDHRFQLLDEIMIKLGFATDDIGVSSSSSFNNNNNNDDDERSKKNPFFPTCLSDLNFKVESHLKKNDKKFTKTQRESEFTVKNVEKLGDNYQLRVNSIKNPEKLGVEVLADQYSGYLDVEDEDKHFFFWFFESRNEPSKDPIILWLNGGPGCSSLTGLFFELGPSSIGPDLRPIHNPYSWNKNASVIFLDQPVNVGYSYSSNSISNTVSAGKDVYAFLELFFQKFPQFLQNEFHIAGESYAGHYIPQFAKEILVDHPERSFELQSVMIGNGLTDPLNQYPYYHDMACGVKSGYKSVLSEDECDNMLDTLPRCLSLIEACYSTESVWTCVPASLYCNNAQMGPYQQTGLNVYDIRKPCVGELCYEDMKYIDEYLNQDYVKKAVGADENIEQYQSCNMEINQNFLFQGDWMKPIFKKDVQTLLDLELPVLIYAGDKDFICNWLGNLGWTNELEYADHTEFSSKDLEAWFVDGEEAGEFKNAGYLTFVRNYDGGHMVPYDQPEAALAMIQSWTLKGQKIEKNGTVY</sequence>
<evidence type="ECO:0000256" key="10">
    <source>
        <dbReference type="ARBA" id="ARBA00052076"/>
    </source>
</evidence>
<dbReference type="InterPro" id="IPR018202">
    <property type="entry name" value="Ser_caboxypep_ser_AS"/>
</dbReference>
<protein>
    <recommendedName>
        <fullName evidence="11">Carboxypeptidase</fullName>
        <ecNumber evidence="11">3.4.16.-</ecNumber>
    </recommendedName>
</protein>
<evidence type="ECO:0000256" key="4">
    <source>
        <dbReference type="ARBA" id="ARBA00022645"/>
    </source>
</evidence>
<gene>
    <name evidence="12" type="ORF">AWRI3579_g1027</name>
</gene>
<evidence type="ECO:0000256" key="5">
    <source>
        <dbReference type="ARBA" id="ARBA00022670"/>
    </source>
</evidence>
<proteinExistence type="inferred from homology"/>
<dbReference type="GO" id="GO:0000328">
    <property type="term" value="C:fungal-type vacuole lumen"/>
    <property type="evidence" value="ECO:0007669"/>
    <property type="project" value="UniProtKB-ARBA"/>
</dbReference>
<dbReference type="EC" id="3.4.16.-" evidence="11"/>
<dbReference type="FunCoup" id="A0A1E5RHR6">
    <property type="interactions" value="858"/>
</dbReference>
<comment type="subcellular location">
    <subcellularLocation>
        <location evidence="1">Vacuole</location>
    </subcellularLocation>
</comment>
<dbReference type="FunFam" id="1.10.287.410:FF:000001">
    <property type="entry name" value="Carboxypeptidase Y"/>
    <property type="match status" value="1"/>
</dbReference>
<keyword evidence="9" id="KW-0325">Glycoprotein</keyword>
<evidence type="ECO:0000313" key="12">
    <source>
        <dbReference type="EMBL" id="OEJ86424.1"/>
    </source>
</evidence>
<dbReference type="PANTHER" id="PTHR11802:SF113">
    <property type="entry name" value="SERINE CARBOXYPEPTIDASE CTSA-4.1"/>
    <property type="match status" value="1"/>
</dbReference>
<evidence type="ECO:0000313" key="13">
    <source>
        <dbReference type="Proteomes" id="UP000095728"/>
    </source>
</evidence>